<protein>
    <submittedName>
        <fullName evidence="2">Uncharacterized protein</fullName>
    </submittedName>
</protein>
<feature type="region of interest" description="Disordered" evidence="1">
    <location>
        <begin position="32"/>
        <end position="90"/>
    </location>
</feature>
<proteinExistence type="predicted"/>
<gene>
    <name evidence="2" type="ORF">NDU88_002432</name>
</gene>
<keyword evidence="3" id="KW-1185">Reference proteome</keyword>
<evidence type="ECO:0000313" key="2">
    <source>
        <dbReference type="EMBL" id="KAJ1170558.1"/>
    </source>
</evidence>
<dbReference type="EMBL" id="JANPWB010000007">
    <property type="protein sequence ID" value="KAJ1170558.1"/>
    <property type="molecule type" value="Genomic_DNA"/>
</dbReference>
<organism evidence="2 3">
    <name type="scientific">Pleurodeles waltl</name>
    <name type="common">Iberian ribbed newt</name>
    <dbReference type="NCBI Taxonomy" id="8319"/>
    <lineage>
        <taxon>Eukaryota</taxon>
        <taxon>Metazoa</taxon>
        <taxon>Chordata</taxon>
        <taxon>Craniata</taxon>
        <taxon>Vertebrata</taxon>
        <taxon>Euteleostomi</taxon>
        <taxon>Amphibia</taxon>
        <taxon>Batrachia</taxon>
        <taxon>Caudata</taxon>
        <taxon>Salamandroidea</taxon>
        <taxon>Salamandridae</taxon>
        <taxon>Pleurodelinae</taxon>
        <taxon>Pleurodeles</taxon>
    </lineage>
</organism>
<dbReference type="Proteomes" id="UP001066276">
    <property type="component" value="Chromosome 4_1"/>
</dbReference>
<dbReference type="AlphaFoldDB" id="A0AAV7T3E6"/>
<evidence type="ECO:0000313" key="3">
    <source>
        <dbReference type="Proteomes" id="UP001066276"/>
    </source>
</evidence>
<accession>A0AAV7T3E6</accession>
<name>A0AAV7T3E6_PLEWA</name>
<comment type="caution">
    <text evidence="2">The sequence shown here is derived from an EMBL/GenBank/DDBJ whole genome shotgun (WGS) entry which is preliminary data.</text>
</comment>
<evidence type="ECO:0000256" key="1">
    <source>
        <dbReference type="SAM" id="MobiDB-lite"/>
    </source>
</evidence>
<sequence length="123" mass="13165">MASHIGLMLGQECGTLHLRAAEVSVEEGVLTPLTSTPHEGGDGCHRSGAFAESRQQGTQGSLCMAFSAQHAPRHKEGGMKNTKRSTHAVSQKAVFVNLSVRVDPTGVKALKEQRPPHRPHGEH</sequence>
<reference evidence="2" key="1">
    <citation type="journal article" date="2022" name="bioRxiv">
        <title>Sequencing and chromosome-scale assembly of the giantPleurodeles waltlgenome.</title>
        <authorList>
            <person name="Brown T."/>
            <person name="Elewa A."/>
            <person name="Iarovenko S."/>
            <person name="Subramanian E."/>
            <person name="Araus A.J."/>
            <person name="Petzold A."/>
            <person name="Susuki M."/>
            <person name="Suzuki K.-i.T."/>
            <person name="Hayashi T."/>
            <person name="Toyoda A."/>
            <person name="Oliveira C."/>
            <person name="Osipova E."/>
            <person name="Leigh N.D."/>
            <person name="Simon A."/>
            <person name="Yun M.H."/>
        </authorList>
    </citation>
    <scope>NUCLEOTIDE SEQUENCE</scope>
    <source>
        <strain evidence="2">20211129_DDA</strain>
        <tissue evidence="2">Liver</tissue>
    </source>
</reference>